<evidence type="ECO:0000313" key="1">
    <source>
        <dbReference type="EMBL" id="GIL29106.1"/>
    </source>
</evidence>
<keyword evidence="2" id="KW-1185">Reference proteome</keyword>
<organism evidence="1 2">
    <name type="scientific">Actinocatenispora comari</name>
    <dbReference type="NCBI Taxonomy" id="2807577"/>
    <lineage>
        <taxon>Bacteria</taxon>
        <taxon>Bacillati</taxon>
        <taxon>Actinomycetota</taxon>
        <taxon>Actinomycetes</taxon>
        <taxon>Micromonosporales</taxon>
        <taxon>Micromonosporaceae</taxon>
        <taxon>Actinocatenispora</taxon>
    </lineage>
</organism>
<reference evidence="2" key="1">
    <citation type="journal article" date="2021" name="Int. J. Syst. Evol. Microbiol.">
        <title>Actinocatenispora comari sp. nov., an endophytic actinomycete isolated from aerial parts of Comarum salesowianum.</title>
        <authorList>
            <person name="Oyunbileg N."/>
            <person name="Iizaka Y."/>
            <person name="Hamada M."/>
            <person name="Davaapurev B.O."/>
            <person name="Fukumoto A."/>
            <person name="Tsetseg B."/>
            <person name="Kato F."/>
            <person name="Tamura T."/>
            <person name="Batkhuu J."/>
            <person name="Anzai Y."/>
        </authorList>
    </citation>
    <scope>NUCLEOTIDE SEQUENCE [LARGE SCALE GENOMIC DNA]</scope>
    <source>
        <strain evidence="2">NUM-2625</strain>
    </source>
</reference>
<protein>
    <submittedName>
        <fullName evidence="1">Uncharacterized protein</fullName>
    </submittedName>
</protein>
<sequence length="170" mass="19480">MIVLIPRLSTPHQADLLDALAGIVDRHGLRAVVVPQKMCAPRIRCEASVRGTVHHRVRLRLLPMSERYWLLGRDGRRIHAVCWHGHRDVLRELFDTWPRATLISALATYRGADDFDVSHQDTQDKHSGLDGRCRPIRECACIEPEHDSGYRWHGSLDSARWTPALLDEQE</sequence>
<proteinExistence type="predicted"/>
<dbReference type="AlphaFoldDB" id="A0A8J4EM24"/>
<gene>
    <name evidence="1" type="ORF">NUM_43600</name>
</gene>
<dbReference type="EMBL" id="BOPO01000084">
    <property type="protein sequence ID" value="GIL29106.1"/>
    <property type="molecule type" value="Genomic_DNA"/>
</dbReference>
<comment type="caution">
    <text evidence="1">The sequence shown here is derived from an EMBL/GenBank/DDBJ whole genome shotgun (WGS) entry which is preliminary data.</text>
</comment>
<name>A0A8J4EM24_9ACTN</name>
<dbReference type="Proteomes" id="UP000614996">
    <property type="component" value="Unassembled WGS sequence"/>
</dbReference>
<accession>A0A8J4EM24</accession>
<dbReference type="RefSeq" id="WP_207126786.1">
    <property type="nucleotide sequence ID" value="NZ_BOPO01000084.1"/>
</dbReference>
<evidence type="ECO:0000313" key="2">
    <source>
        <dbReference type="Proteomes" id="UP000614996"/>
    </source>
</evidence>